<name>A0A0K2V898_LEPSM</name>
<keyword evidence="1" id="KW-0472">Membrane</keyword>
<dbReference type="AlphaFoldDB" id="A0A0K2V898"/>
<reference evidence="2" key="1">
    <citation type="submission" date="2014-05" db="EMBL/GenBank/DDBJ databases">
        <authorList>
            <person name="Chronopoulou M."/>
        </authorList>
    </citation>
    <scope>NUCLEOTIDE SEQUENCE</scope>
    <source>
        <tissue evidence="2">Whole organism</tissue>
    </source>
</reference>
<proteinExistence type="predicted"/>
<protein>
    <submittedName>
        <fullName evidence="2">Uncharacterized protein</fullName>
    </submittedName>
</protein>
<keyword evidence="1" id="KW-0812">Transmembrane</keyword>
<evidence type="ECO:0000256" key="1">
    <source>
        <dbReference type="SAM" id="Phobius"/>
    </source>
</evidence>
<dbReference type="EMBL" id="HACA01029407">
    <property type="protein sequence ID" value="CDW46768.1"/>
    <property type="molecule type" value="Transcribed_RNA"/>
</dbReference>
<accession>A0A0K2V898</accession>
<organism evidence="2">
    <name type="scientific">Lepeophtheirus salmonis</name>
    <name type="common">Salmon louse</name>
    <name type="synonym">Caligus salmonis</name>
    <dbReference type="NCBI Taxonomy" id="72036"/>
    <lineage>
        <taxon>Eukaryota</taxon>
        <taxon>Metazoa</taxon>
        <taxon>Ecdysozoa</taxon>
        <taxon>Arthropoda</taxon>
        <taxon>Crustacea</taxon>
        <taxon>Multicrustacea</taxon>
        <taxon>Hexanauplia</taxon>
        <taxon>Copepoda</taxon>
        <taxon>Siphonostomatoida</taxon>
        <taxon>Caligidae</taxon>
        <taxon>Lepeophtheirus</taxon>
    </lineage>
</organism>
<sequence length="81" mass="9763">MLWCWRNVVLSSPKKRKTKFTLHKYGIRVFWKVMNSQNIFIYSHAFLAARILCIVEKMFLCYVLMNFIYGSVRLIRWGSIP</sequence>
<evidence type="ECO:0000313" key="2">
    <source>
        <dbReference type="EMBL" id="CDW46768.1"/>
    </source>
</evidence>
<keyword evidence="1" id="KW-1133">Transmembrane helix</keyword>
<feature type="transmembrane region" description="Helical" evidence="1">
    <location>
        <begin position="39"/>
        <end position="69"/>
    </location>
</feature>